<dbReference type="Pfam" id="PF13202">
    <property type="entry name" value="EF-hand_5"/>
    <property type="match status" value="1"/>
</dbReference>
<dbReference type="InterPro" id="IPR002048">
    <property type="entry name" value="EF_hand_dom"/>
</dbReference>
<comment type="caution">
    <text evidence="3">The sequence shown here is derived from an EMBL/GenBank/DDBJ whole genome shotgun (WGS) entry which is preliminary data.</text>
</comment>
<evidence type="ECO:0000313" key="3">
    <source>
        <dbReference type="EMBL" id="MEL1250222.1"/>
    </source>
</evidence>
<reference evidence="3 4" key="1">
    <citation type="submission" date="2024-04" db="EMBL/GenBank/DDBJ databases">
        <title>Aurantiacibacter sp. DGU6 16S ribosomal RNA gene Genome sequencing and assembly.</title>
        <authorList>
            <person name="Park S."/>
        </authorList>
    </citation>
    <scope>NUCLEOTIDE SEQUENCE [LARGE SCALE GENOMIC DNA]</scope>
    <source>
        <strain evidence="3 4">DGU6</strain>
    </source>
</reference>
<dbReference type="PROSITE" id="PS00018">
    <property type="entry name" value="EF_HAND_1"/>
    <property type="match status" value="1"/>
</dbReference>
<dbReference type="InterPro" id="IPR018247">
    <property type="entry name" value="EF_Hand_1_Ca_BS"/>
</dbReference>
<keyword evidence="4" id="KW-1185">Reference proteome</keyword>
<protein>
    <submittedName>
        <fullName evidence="3">EF-hand domain-containing protein</fullName>
    </submittedName>
</protein>
<evidence type="ECO:0000313" key="4">
    <source>
        <dbReference type="Proteomes" id="UP001497045"/>
    </source>
</evidence>
<evidence type="ECO:0000256" key="1">
    <source>
        <dbReference type="SAM" id="MobiDB-lite"/>
    </source>
</evidence>
<proteinExistence type="predicted"/>
<dbReference type="InterPro" id="IPR011992">
    <property type="entry name" value="EF-hand-dom_pair"/>
</dbReference>
<dbReference type="RefSeq" id="WP_341672738.1">
    <property type="nucleotide sequence ID" value="NZ_JBBYHV010000001.1"/>
</dbReference>
<gene>
    <name evidence="3" type="ORF">AAEO60_06020</name>
</gene>
<dbReference type="SUPFAM" id="SSF47473">
    <property type="entry name" value="EF-hand"/>
    <property type="match status" value="1"/>
</dbReference>
<evidence type="ECO:0000259" key="2">
    <source>
        <dbReference type="Pfam" id="PF13202"/>
    </source>
</evidence>
<accession>A0ABU9IER4</accession>
<name>A0ABU9IER4_9SPHN</name>
<dbReference type="EMBL" id="JBBYHV010000001">
    <property type="protein sequence ID" value="MEL1250222.1"/>
    <property type="molecule type" value="Genomic_DNA"/>
</dbReference>
<feature type="region of interest" description="Disordered" evidence="1">
    <location>
        <begin position="28"/>
        <end position="71"/>
    </location>
</feature>
<feature type="domain" description="EF-hand" evidence="2">
    <location>
        <begin position="95"/>
        <end position="113"/>
    </location>
</feature>
<dbReference type="Gene3D" id="1.10.238.10">
    <property type="entry name" value="EF-hand"/>
    <property type="match status" value="1"/>
</dbReference>
<dbReference type="Proteomes" id="UP001497045">
    <property type="component" value="Unassembled WGS sequence"/>
</dbReference>
<organism evidence="3 4">
    <name type="scientific">Aurantiacibacter gilvus</name>
    <dbReference type="NCBI Taxonomy" id="3139141"/>
    <lineage>
        <taxon>Bacteria</taxon>
        <taxon>Pseudomonadati</taxon>
        <taxon>Pseudomonadota</taxon>
        <taxon>Alphaproteobacteria</taxon>
        <taxon>Sphingomonadales</taxon>
        <taxon>Erythrobacteraceae</taxon>
        <taxon>Aurantiacibacter</taxon>
    </lineage>
</organism>
<sequence>MQKVILGAFGALVLVAVGLFWMQGRAQVEQGAPPPEPAAEPTDPNALPSADIADLEGPDPPEASELTREQRRFFRYDRNRDLKITRNEMLSTRTDAFRRLDTDGNNLLTFEEWAITTSTRFEEMDADEDNELTQAEFATSAPTPRRTPGCNC</sequence>